<feature type="transmembrane region" description="Helical" evidence="9">
    <location>
        <begin position="368"/>
        <end position="392"/>
    </location>
</feature>
<evidence type="ECO:0000313" key="13">
    <source>
        <dbReference type="Proteomes" id="UP000715965"/>
    </source>
</evidence>
<evidence type="ECO:0000256" key="1">
    <source>
        <dbReference type="ARBA" id="ARBA00004429"/>
    </source>
</evidence>
<evidence type="ECO:0000256" key="4">
    <source>
        <dbReference type="ARBA" id="ARBA00022519"/>
    </source>
</evidence>
<keyword evidence="2 8" id="KW-0813">Transport</keyword>
<dbReference type="PANTHER" id="PTHR33362:SF2">
    <property type="entry name" value="TRAP TRANSPORTER LARGE PERMEASE PROTEIN"/>
    <property type="match status" value="1"/>
</dbReference>
<keyword evidence="5 9" id="KW-0812">Transmembrane</keyword>
<feature type="transmembrane region" description="Helical" evidence="9">
    <location>
        <begin position="252"/>
        <end position="270"/>
    </location>
</feature>
<dbReference type="Proteomes" id="UP000715965">
    <property type="component" value="Unassembled WGS sequence"/>
</dbReference>
<feature type="transmembrane region" description="Helical" evidence="9">
    <location>
        <begin position="469"/>
        <end position="493"/>
    </location>
</feature>
<feature type="transmembrane region" description="Helical" evidence="9">
    <location>
        <begin position="32"/>
        <end position="53"/>
    </location>
</feature>
<proteinExistence type="predicted"/>
<comment type="caution">
    <text evidence="12">The sequence shown here is derived from an EMBL/GenBank/DDBJ whole genome shotgun (WGS) entry which is preliminary data.</text>
</comment>
<keyword evidence="4 8" id="KW-0997">Cell inner membrane</keyword>
<dbReference type="EMBL" id="JADDOJ010000090">
    <property type="protein sequence ID" value="MBE7942299.1"/>
    <property type="molecule type" value="Genomic_DNA"/>
</dbReference>
<feature type="transmembrane region" description="Helical" evidence="9">
    <location>
        <begin position="558"/>
        <end position="585"/>
    </location>
</feature>
<evidence type="ECO:0000259" key="11">
    <source>
        <dbReference type="Pfam" id="PF06808"/>
    </source>
</evidence>
<keyword evidence="6 9" id="KW-1133">Transmembrane helix</keyword>
<keyword evidence="7 9" id="KW-0472">Membrane</keyword>
<evidence type="ECO:0000256" key="2">
    <source>
        <dbReference type="ARBA" id="ARBA00022448"/>
    </source>
</evidence>
<feature type="transmembrane region" description="Helical" evidence="9">
    <location>
        <begin position="413"/>
        <end position="431"/>
    </location>
</feature>
<evidence type="ECO:0000256" key="3">
    <source>
        <dbReference type="ARBA" id="ARBA00022475"/>
    </source>
</evidence>
<dbReference type="PANTHER" id="PTHR33362">
    <property type="entry name" value="SIALIC ACID TRAP TRANSPORTER PERMEASE PROTEIN SIAT-RELATED"/>
    <property type="match status" value="1"/>
</dbReference>
<feature type="transmembrane region" description="Helical" evidence="9">
    <location>
        <begin position="597"/>
        <end position="617"/>
    </location>
</feature>
<feature type="transmembrane region" description="Helical" evidence="9">
    <location>
        <begin position="201"/>
        <end position="223"/>
    </location>
</feature>
<dbReference type="InterPro" id="IPR004681">
    <property type="entry name" value="TRAP_DctM"/>
</dbReference>
<feature type="transmembrane region" description="Helical" evidence="9">
    <location>
        <begin position="230"/>
        <end position="246"/>
    </location>
</feature>
<feature type="transmembrane region" description="Helical" evidence="9">
    <location>
        <begin position="65"/>
        <end position="83"/>
    </location>
</feature>
<name>A0ABR9SJG8_9BURK</name>
<feature type="transmembrane region" description="Helical" evidence="9">
    <location>
        <begin position="145"/>
        <end position="165"/>
    </location>
</feature>
<dbReference type="InterPro" id="IPR010656">
    <property type="entry name" value="DctM"/>
</dbReference>
<evidence type="ECO:0000259" key="10">
    <source>
        <dbReference type="Pfam" id="PF04290"/>
    </source>
</evidence>
<feature type="transmembrane region" description="Helical" evidence="9">
    <location>
        <begin position="282"/>
        <end position="305"/>
    </location>
</feature>
<gene>
    <name evidence="12" type="ORF">IM725_17150</name>
</gene>
<protein>
    <submittedName>
        <fullName evidence="12">TRAP transporter large permease subunit</fullName>
    </submittedName>
</protein>
<keyword evidence="13" id="KW-1185">Reference proteome</keyword>
<evidence type="ECO:0000256" key="8">
    <source>
        <dbReference type="RuleBase" id="RU369079"/>
    </source>
</evidence>
<feature type="domain" description="TRAP C4-dicarboxylate transport system permease DctM subunit" evidence="11">
    <location>
        <begin position="212"/>
        <end position="617"/>
    </location>
</feature>
<sequence>MSAAAHARSAPAVAPRGPLAALDRTLGWAVDALAGALVLADVGVLLAGVVFRFVLKTPLVWSDELASMLFIWLAMLGAVAALRRGEHMRMTAVVGKLSPARQQFPEAIAICAAIAFLAMVAWPAWDYASEERFITTPALEISNLWRAAALPVGIALMLLFSLLRLARESGWRTGTQAVVTVGVLCAAFWFGRAVFADLGRLNLLVFFVGVVGAAVFSGIPIAFAFGLGTFGYLALGTGAALPVIVGRMDEGMSHLILLAVPLFVFLGLLIEMTGMARAMVAFLAGLLGHVRGGLSYVLVGAMYLVSGISGSKAADMAAVAPALFPEMKKRGAQEGDLVALLAATGAQTETIPPSLVLITIGSVTGVSIAALFTGGLLPAVVLGLVLCAVVALRSRGEDLSHVKRTPWPEVARLGAVAFPALALPFVIRAAVVEGVATATEVSTLGIVYAVVAGLLVYRQFDWRRLGPMLVATASLSGAILLIIGTATAMAWGLTQSGFSRSLAEAMAALPGGAALFMAVSVLTFVVLGSVLEGIPAVVLFGPLLFPIARQLGIHEVHYAMVVVLSMGLGLFAPPLGVGYYAACAIGRVHPDKGIRPMLGYMLALLAGTVLVAAVPWLSTGFL</sequence>
<feature type="domain" description="Tripartite ATP-independent periplasmic transporters DctQ component" evidence="10">
    <location>
        <begin position="42"/>
        <end position="167"/>
    </location>
</feature>
<feature type="transmembrane region" description="Helical" evidence="9">
    <location>
        <begin position="534"/>
        <end position="552"/>
    </location>
</feature>
<dbReference type="InterPro" id="IPR055348">
    <property type="entry name" value="DctQ"/>
</dbReference>
<evidence type="ECO:0000256" key="7">
    <source>
        <dbReference type="ARBA" id="ARBA00023136"/>
    </source>
</evidence>
<comment type="function">
    <text evidence="8">Part of the tripartite ATP-independent periplasmic (TRAP) transport system.</text>
</comment>
<feature type="transmembrane region" description="Helical" evidence="9">
    <location>
        <begin position="437"/>
        <end position="457"/>
    </location>
</feature>
<evidence type="ECO:0000256" key="6">
    <source>
        <dbReference type="ARBA" id="ARBA00022989"/>
    </source>
</evidence>
<evidence type="ECO:0000256" key="5">
    <source>
        <dbReference type="ARBA" id="ARBA00022692"/>
    </source>
</evidence>
<feature type="transmembrane region" description="Helical" evidence="9">
    <location>
        <begin position="104"/>
        <end position="125"/>
    </location>
</feature>
<dbReference type="Pfam" id="PF04290">
    <property type="entry name" value="DctQ"/>
    <property type="match status" value="1"/>
</dbReference>
<feature type="transmembrane region" description="Helical" evidence="9">
    <location>
        <begin position="505"/>
        <end position="527"/>
    </location>
</feature>
<comment type="subcellular location">
    <subcellularLocation>
        <location evidence="1 8">Cell inner membrane</location>
        <topology evidence="1 8">Multi-pass membrane protein</topology>
    </subcellularLocation>
</comment>
<reference evidence="12 13" key="1">
    <citation type="submission" date="2020-10" db="EMBL/GenBank/DDBJ databases">
        <title>Draft genome of Ramlibacter aquaticus LMG 30558.</title>
        <authorList>
            <person name="Props R."/>
        </authorList>
    </citation>
    <scope>NUCLEOTIDE SEQUENCE [LARGE SCALE GENOMIC DNA]</scope>
    <source>
        <strain evidence="12 13">LMG 30558</strain>
    </source>
</reference>
<feature type="transmembrane region" description="Helical" evidence="9">
    <location>
        <begin position="177"/>
        <end position="195"/>
    </location>
</feature>
<dbReference type="Pfam" id="PF06808">
    <property type="entry name" value="DctM"/>
    <property type="match status" value="1"/>
</dbReference>
<organism evidence="12 13">
    <name type="scientific">Ramlibacter aquaticus</name>
    <dbReference type="NCBI Taxonomy" id="2780094"/>
    <lineage>
        <taxon>Bacteria</taxon>
        <taxon>Pseudomonadati</taxon>
        <taxon>Pseudomonadota</taxon>
        <taxon>Betaproteobacteria</taxon>
        <taxon>Burkholderiales</taxon>
        <taxon>Comamonadaceae</taxon>
        <taxon>Ramlibacter</taxon>
    </lineage>
</organism>
<accession>A0ABR9SJG8</accession>
<dbReference type="RefSeq" id="WP_193781861.1">
    <property type="nucleotide sequence ID" value="NZ_JADDOJ010000090.1"/>
</dbReference>
<evidence type="ECO:0000313" key="12">
    <source>
        <dbReference type="EMBL" id="MBE7942299.1"/>
    </source>
</evidence>
<evidence type="ECO:0000256" key="9">
    <source>
        <dbReference type="SAM" id="Phobius"/>
    </source>
</evidence>
<keyword evidence="3" id="KW-1003">Cell membrane</keyword>